<accession>A0AA39S0B4</accession>
<evidence type="ECO:0000313" key="2">
    <source>
        <dbReference type="Proteomes" id="UP001168877"/>
    </source>
</evidence>
<organism evidence="1 2">
    <name type="scientific">Acer saccharum</name>
    <name type="common">Sugar maple</name>
    <dbReference type="NCBI Taxonomy" id="4024"/>
    <lineage>
        <taxon>Eukaryota</taxon>
        <taxon>Viridiplantae</taxon>
        <taxon>Streptophyta</taxon>
        <taxon>Embryophyta</taxon>
        <taxon>Tracheophyta</taxon>
        <taxon>Spermatophyta</taxon>
        <taxon>Magnoliopsida</taxon>
        <taxon>eudicotyledons</taxon>
        <taxon>Gunneridae</taxon>
        <taxon>Pentapetalae</taxon>
        <taxon>rosids</taxon>
        <taxon>malvids</taxon>
        <taxon>Sapindales</taxon>
        <taxon>Sapindaceae</taxon>
        <taxon>Hippocastanoideae</taxon>
        <taxon>Acereae</taxon>
        <taxon>Acer</taxon>
    </lineage>
</organism>
<gene>
    <name evidence="1" type="ORF">LWI29_034840</name>
</gene>
<reference evidence="1" key="2">
    <citation type="submission" date="2023-06" db="EMBL/GenBank/DDBJ databases">
        <authorList>
            <person name="Swenson N.G."/>
            <person name="Wegrzyn J.L."/>
            <person name="Mcevoy S.L."/>
        </authorList>
    </citation>
    <scope>NUCLEOTIDE SEQUENCE</scope>
    <source>
        <strain evidence="1">NS2018</strain>
        <tissue evidence="1">Leaf</tissue>
    </source>
</reference>
<reference evidence="1" key="1">
    <citation type="journal article" date="2022" name="Plant J.">
        <title>Strategies of tolerance reflected in two North American maple genomes.</title>
        <authorList>
            <person name="McEvoy S.L."/>
            <person name="Sezen U.U."/>
            <person name="Trouern-Trend A."/>
            <person name="McMahon S.M."/>
            <person name="Schaberg P.G."/>
            <person name="Yang J."/>
            <person name="Wegrzyn J.L."/>
            <person name="Swenson N.G."/>
        </authorList>
    </citation>
    <scope>NUCLEOTIDE SEQUENCE</scope>
    <source>
        <strain evidence="1">NS2018</strain>
    </source>
</reference>
<comment type="caution">
    <text evidence="1">The sequence shown here is derived from an EMBL/GenBank/DDBJ whole genome shotgun (WGS) entry which is preliminary data.</text>
</comment>
<evidence type="ECO:0000313" key="1">
    <source>
        <dbReference type="EMBL" id="KAK0588136.1"/>
    </source>
</evidence>
<protein>
    <submittedName>
        <fullName evidence="1">Uncharacterized protein</fullName>
    </submittedName>
</protein>
<name>A0AA39S0B4_ACESA</name>
<dbReference type="AlphaFoldDB" id="A0AA39S0B4"/>
<keyword evidence="2" id="KW-1185">Reference proteome</keyword>
<sequence>MSSSSSSNVRGYGEGKCKCGLPLREYLAITPWNYKRLFEGCSKVKKEFGGCNYFKWLGPEVPVTIIPADISLNEELQRLQREFHRSERLHRFYECENMGLTNCVRVLEFDLAKKRATVQKTRAFIFLSSIAILWLLCKCPYNV</sequence>
<dbReference type="EMBL" id="JAUESC010000382">
    <property type="protein sequence ID" value="KAK0588136.1"/>
    <property type="molecule type" value="Genomic_DNA"/>
</dbReference>
<dbReference type="Proteomes" id="UP001168877">
    <property type="component" value="Unassembled WGS sequence"/>
</dbReference>
<proteinExistence type="predicted"/>